<accession>A0A0F3N4H3</accession>
<reference evidence="1 2" key="1">
    <citation type="submission" date="2015-01" db="EMBL/GenBank/DDBJ databases">
        <title>Genome Sequencing of Rickettsiales.</title>
        <authorList>
            <person name="Daugherty S.C."/>
            <person name="Su Q."/>
            <person name="Abolude K."/>
            <person name="Beier-Sexton M."/>
            <person name="Carlyon J.A."/>
            <person name="Carter R."/>
            <person name="Day N.P."/>
            <person name="Dumler S.J."/>
            <person name="Dyachenko V."/>
            <person name="Godinez A."/>
            <person name="Kurtti T.J."/>
            <person name="Lichay M."/>
            <person name="Mullins K.E."/>
            <person name="Ott S."/>
            <person name="Pappas-Brown V."/>
            <person name="Paris D.H."/>
            <person name="Patel P."/>
            <person name="Richards A.L."/>
            <person name="Sadzewicz L."/>
            <person name="Sears K."/>
            <person name="Seidman D."/>
            <person name="Sengamalay N."/>
            <person name="Stenos J."/>
            <person name="Tallon L.J."/>
            <person name="Vincent G."/>
            <person name="Fraser C.M."/>
            <person name="Munderloh U."/>
            <person name="Dunning-Hotopp J.C."/>
        </authorList>
    </citation>
    <scope>NUCLEOTIDE SEQUENCE [LARGE SCALE GENOMIC DNA]</scope>
    <source>
        <strain evidence="1 2">Ac/Pa</strain>
    </source>
</reference>
<evidence type="ECO:0000313" key="1">
    <source>
        <dbReference type="EMBL" id="KJV61804.1"/>
    </source>
</evidence>
<keyword evidence="2" id="KW-1185">Reference proteome</keyword>
<gene>
    <name evidence="1" type="ORF">APHACPA_0820</name>
</gene>
<dbReference type="AlphaFoldDB" id="A0A0F3N4H3"/>
<sequence>MVSNENNQELIEIFWEAVTCNVDGILELGIERKIILLMHLLAQSKINGKFNSRIPYLKQIQELIYEIVLKDSTDWEQHIIDSGYLSEEIAKLINEQLRNKATIFQAFKTAIEIITSLINKNTSGNKTKIYERINRFIKS</sequence>
<dbReference type="EMBL" id="LANR01000001">
    <property type="protein sequence ID" value="KJV61804.1"/>
    <property type="molecule type" value="Genomic_DNA"/>
</dbReference>
<comment type="caution">
    <text evidence="1">The sequence shown here is derived from an EMBL/GenBank/DDBJ whole genome shotgun (WGS) entry which is preliminary data.</text>
</comment>
<name>A0A0F3N4H3_RICAM</name>
<dbReference type="RefSeq" id="WP_231571785.1">
    <property type="nucleotide sequence ID" value="NZ_LANR01000001.1"/>
</dbReference>
<dbReference type="PATRIC" id="fig|1359164.3.peg.809"/>
<dbReference type="Proteomes" id="UP000033556">
    <property type="component" value="Unassembled WGS sequence"/>
</dbReference>
<evidence type="ECO:0000313" key="2">
    <source>
        <dbReference type="Proteomes" id="UP000033556"/>
    </source>
</evidence>
<proteinExistence type="predicted"/>
<organism evidence="1 2">
    <name type="scientific">Rickettsia amblyommatis str. Ac/Pa</name>
    <dbReference type="NCBI Taxonomy" id="1359164"/>
    <lineage>
        <taxon>Bacteria</taxon>
        <taxon>Pseudomonadati</taxon>
        <taxon>Pseudomonadota</taxon>
        <taxon>Alphaproteobacteria</taxon>
        <taxon>Rickettsiales</taxon>
        <taxon>Rickettsiaceae</taxon>
        <taxon>Rickettsieae</taxon>
        <taxon>Rickettsia</taxon>
        <taxon>spotted fever group</taxon>
    </lineage>
</organism>
<protein>
    <submittedName>
        <fullName evidence="1">Uncharacterized protein</fullName>
    </submittedName>
</protein>